<proteinExistence type="predicted"/>
<sequence length="92" mass="10407">MRNIKGKMKNLASKWLDIPMDVAANMPRISIVGPYRIYVENHQGVEHFSNEEVRMKTSTGSLSITGEQLVIQAIYPEAVWVEGKISGVRYLD</sequence>
<evidence type="ECO:0000313" key="2">
    <source>
        <dbReference type="Proteomes" id="UP000503088"/>
    </source>
</evidence>
<dbReference type="InterPro" id="IPR022476">
    <property type="entry name" value="Spore_YabP/YqfC"/>
</dbReference>
<dbReference type="RefSeq" id="WP_173223122.1">
    <property type="nucleotide sequence ID" value="NZ_CP048104.1"/>
</dbReference>
<dbReference type="NCBIfam" id="TIGR02856">
    <property type="entry name" value="spore_yqfC"/>
    <property type="match status" value="1"/>
</dbReference>
<evidence type="ECO:0000313" key="1">
    <source>
        <dbReference type="EMBL" id="QKG84942.1"/>
    </source>
</evidence>
<dbReference type="KEGG" id="kpul:GXN76_11000"/>
<dbReference type="EMBL" id="CP048104">
    <property type="protein sequence ID" value="QKG84942.1"/>
    <property type="molecule type" value="Genomic_DNA"/>
</dbReference>
<name>A0A7D3XRA7_9BACL</name>
<dbReference type="AlphaFoldDB" id="A0A7D3XRA7"/>
<dbReference type="InterPro" id="IPR022477">
    <property type="entry name" value="Spore_YqfC"/>
</dbReference>
<dbReference type="Gene3D" id="2.60.40.2000">
    <property type="match status" value="1"/>
</dbReference>
<gene>
    <name evidence="1" type="primary">yqfC</name>
    <name evidence="1" type="ORF">GXN76_11000</name>
</gene>
<organism evidence="1 2">
    <name type="scientific">Kroppenstedtia pulmonis</name>
    <dbReference type="NCBI Taxonomy" id="1380685"/>
    <lineage>
        <taxon>Bacteria</taxon>
        <taxon>Bacillati</taxon>
        <taxon>Bacillota</taxon>
        <taxon>Bacilli</taxon>
        <taxon>Bacillales</taxon>
        <taxon>Thermoactinomycetaceae</taxon>
        <taxon>Kroppenstedtia</taxon>
    </lineage>
</organism>
<protein>
    <submittedName>
        <fullName evidence="1">Sporulation protein YqfC</fullName>
    </submittedName>
</protein>
<accession>A0A7D3XRA7</accession>
<keyword evidence="2" id="KW-1185">Reference proteome</keyword>
<dbReference type="Proteomes" id="UP000503088">
    <property type="component" value="Chromosome"/>
</dbReference>
<dbReference type="Pfam" id="PF07873">
    <property type="entry name" value="YabP"/>
    <property type="match status" value="1"/>
</dbReference>
<reference evidence="1 2" key="1">
    <citation type="submission" date="2020-01" db="EMBL/GenBank/DDBJ databases">
        <authorList>
            <person name="Gulvik C.A."/>
            <person name="Batra D.G."/>
        </authorList>
    </citation>
    <scope>NUCLEOTIDE SEQUENCE [LARGE SCALE GENOMIC DNA]</scope>
    <source>
        <strain evidence="1 2">W9323</strain>
    </source>
</reference>
<dbReference type="InterPro" id="IPR038705">
    <property type="entry name" value="YabP_sf"/>
</dbReference>